<dbReference type="AlphaFoldDB" id="A0A8J3PFG0"/>
<name>A0A8J3PFG0_9ACTN</name>
<keyword evidence="5" id="KW-1185">Reference proteome</keyword>
<protein>
    <recommendedName>
        <fullName evidence="3">G5 domain-containing protein</fullName>
    </recommendedName>
</protein>
<dbReference type="PROSITE" id="PS51109">
    <property type="entry name" value="G5"/>
    <property type="match status" value="1"/>
</dbReference>
<gene>
    <name evidence="4" type="ORF">Cme02nite_15280</name>
</gene>
<keyword evidence="2" id="KW-0472">Membrane</keyword>
<keyword evidence="2" id="KW-1133">Transmembrane helix</keyword>
<dbReference type="Proteomes" id="UP000660339">
    <property type="component" value="Unassembled WGS sequence"/>
</dbReference>
<keyword evidence="2" id="KW-0812">Transmembrane</keyword>
<organism evidence="4 5">
    <name type="scientific">Catellatospora methionotrophica</name>
    <dbReference type="NCBI Taxonomy" id="121620"/>
    <lineage>
        <taxon>Bacteria</taxon>
        <taxon>Bacillati</taxon>
        <taxon>Actinomycetota</taxon>
        <taxon>Actinomycetes</taxon>
        <taxon>Micromonosporales</taxon>
        <taxon>Micromonosporaceae</taxon>
        <taxon>Catellatospora</taxon>
    </lineage>
</organism>
<sequence length="239" mass="24054">MTNHTPGNPHTVPWQPAPKTGFLASLGPAQKAALFVGGGLMSIVLACCGGSTLIGALGGSPDPKASPAAAAAARPSALPTKGAAAEGLTVSPSAEPVVEPTLTGPVVEKRTVTETKTIAHGVKRVNDSTLAKGKNKVRTQGVNGTKKVTYEVTVTDGVETSRVQVREEITKQPVTEVILVGTKKPSCHPSYTGACVPIASDVDCAGGSGDGPAYVEGPVYIKGSDPYGLDGNGDGVGCE</sequence>
<evidence type="ECO:0000313" key="5">
    <source>
        <dbReference type="Proteomes" id="UP000660339"/>
    </source>
</evidence>
<evidence type="ECO:0000259" key="3">
    <source>
        <dbReference type="PROSITE" id="PS51109"/>
    </source>
</evidence>
<evidence type="ECO:0000313" key="4">
    <source>
        <dbReference type="EMBL" id="GIG13196.1"/>
    </source>
</evidence>
<reference evidence="4" key="1">
    <citation type="submission" date="2021-01" db="EMBL/GenBank/DDBJ databases">
        <title>Whole genome shotgun sequence of Catellatospora methionotrophica NBRC 14553.</title>
        <authorList>
            <person name="Komaki H."/>
            <person name="Tamura T."/>
        </authorList>
    </citation>
    <scope>NUCLEOTIDE SEQUENCE</scope>
    <source>
        <strain evidence="4">NBRC 14553</strain>
    </source>
</reference>
<evidence type="ECO:0000256" key="1">
    <source>
        <dbReference type="ARBA" id="ARBA00022729"/>
    </source>
</evidence>
<dbReference type="RefSeq" id="WP_239085913.1">
    <property type="nucleotide sequence ID" value="NZ_BAAATT010000014.1"/>
</dbReference>
<proteinExistence type="predicted"/>
<dbReference type="SMART" id="SM01208">
    <property type="entry name" value="G5"/>
    <property type="match status" value="1"/>
</dbReference>
<feature type="transmembrane region" description="Helical" evidence="2">
    <location>
        <begin position="32"/>
        <end position="57"/>
    </location>
</feature>
<dbReference type="InterPro" id="IPR011098">
    <property type="entry name" value="G5_dom"/>
</dbReference>
<dbReference type="EMBL" id="BONJ01000006">
    <property type="protein sequence ID" value="GIG13196.1"/>
    <property type="molecule type" value="Genomic_DNA"/>
</dbReference>
<dbReference type="Pfam" id="PF07501">
    <property type="entry name" value="G5"/>
    <property type="match status" value="1"/>
</dbReference>
<feature type="domain" description="G5" evidence="3">
    <location>
        <begin position="104"/>
        <end position="184"/>
    </location>
</feature>
<comment type="caution">
    <text evidence="4">The sequence shown here is derived from an EMBL/GenBank/DDBJ whole genome shotgun (WGS) entry which is preliminary data.</text>
</comment>
<accession>A0A8J3PFG0</accession>
<dbReference type="Gene3D" id="2.20.230.10">
    <property type="entry name" value="Resuscitation-promoting factor rpfb"/>
    <property type="match status" value="1"/>
</dbReference>
<keyword evidence="1" id="KW-0732">Signal</keyword>
<evidence type="ECO:0000256" key="2">
    <source>
        <dbReference type="SAM" id="Phobius"/>
    </source>
</evidence>